<dbReference type="Proteomes" id="UP000260814">
    <property type="component" value="Unassembled WGS sequence"/>
</dbReference>
<proteinExistence type="predicted"/>
<dbReference type="RefSeq" id="WP_117702703.1">
    <property type="nucleotide sequence ID" value="NZ_JAQEYB010000071.1"/>
</dbReference>
<evidence type="ECO:0000313" key="2">
    <source>
        <dbReference type="Proteomes" id="UP000260814"/>
    </source>
</evidence>
<organism evidence="1 2">
    <name type="scientific">Phocaeicola plebeius</name>
    <dbReference type="NCBI Taxonomy" id="310297"/>
    <lineage>
        <taxon>Bacteria</taxon>
        <taxon>Pseudomonadati</taxon>
        <taxon>Bacteroidota</taxon>
        <taxon>Bacteroidia</taxon>
        <taxon>Bacteroidales</taxon>
        <taxon>Bacteroidaceae</taxon>
        <taxon>Phocaeicola</taxon>
    </lineage>
</organism>
<evidence type="ECO:0000313" key="1">
    <source>
        <dbReference type="EMBL" id="RGM86760.1"/>
    </source>
</evidence>
<accession>A0A3E4Z540</accession>
<reference evidence="1 2" key="1">
    <citation type="submission" date="2018-08" db="EMBL/GenBank/DDBJ databases">
        <title>A genome reference for cultivated species of the human gut microbiota.</title>
        <authorList>
            <person name="Zou Y."/>
            <person name="Xue W."/>
            <person name="Luo G."/>
        </authorList>
    </citation>
    <scope>NUCLEOTIDE SEQUENCE [LARGE SCALE GENOMIC DNA]</scope>
    <source>
        <strain evidence="1 2">OM06-2</strain>
    </source>
</reference>
<comment type="caution">
    <text evidence="1">The sequence shown here is derived from an EMBL/GenBank/DDBJ whole genome shotgun (WGS) entry which is preliminary data.</text>
</comment>
<sequence length="284" mass="33857">MDIVMCVALKECFFLRKNILFIRKNINPTHIWIITNKRNFKYLPKENDITLIDEDKLIDGLTFQKVKSIIDNHLHVKNYGWYFQQFLKLGFALSSYAKEEYLVWDSDTVPFNKLNFKKGESDLFLPKTEHNAPYFETIDKLFEAPIKANYSFISEHMIFRCSILKEMLNKIEGKHMNKKPWYELCITSVKPYTKNGFSEYETYGTYCINYHPQLLCPRTLRTFRRCSKLYSIFASSKEIQTLAEDLDTGSFEVYDYPVGGFRKYKQIIYNYFCKIVTKKRMIMN</sequence>
<dbReference type="AlphaFoldDB" id="A0A3E4Z540"/>
<name>A0A3E4Z540_9BACT</name>
<gene>
    <name evidence="1" type="ORF">DXB87_14545</name>
</gene>
<dbReference type="EMBL" id="QSTW01000024">
    <property type="protein sequence ID" value="RGM86760.1"/>
    <property type="molecule type" value="Genomic_DNA"/>
</dbReference>
<protein>
    <recommendedName>
        <fullName evidence="3">Glycosyl transferase</fullName>
    </recommendedName>
</protein>
<evidence type="ECO:0008006" key="3">
    <source>
        <dbReference type="Google" id="ProtNLM"/>
    </source>
</evidence>